<organism evidence="1">
    <name type="scientific">marine sediment metagenome</name>
    <dbReference type="NCBI Taxonomy" id="412755"/>
    <lineage>
        <taxon>unclassified sequences</taxon>
        <taxon>metagenomes</taxon>
        <taxon>ecological metagenomes</taxon>
    </lineage>
</organism>
<comment type="caution">
    <text evidence="1">The sequence shown here is derived from an EMBL/GenBank/DDBJ whole genome shotgun (WGS) entry which is preliminary data.</text>
</comment>
<proteinExistence type="predicted"/>
<reference evidence="1" key="1">
    <citation type="journal article" date="2014" name="Front. Microbiol.">
        <title>High frequency of phylogenetically diverse reductive dehalogenase-homologous genes in deep subseafloor sedimentary metagenomes.</title>
        <authorList>
            <person name="Kawai M."/>
            <person name="Futagami T."/>
            <person name="Toyoda A."/>
            <person name="Takaki Y."/>
            <person name="Nishi S."/>
            <person name="Hori S."/>
            <person name="Arai W."/>
            <person name="Tsubouchi T."/>
            <person name="Morono Y."/>
            <person name="Uchiyama I."/>
            <person name="Ito T."/>
            <person name="Fujiyama A."/>
            <person name="Inagaki F."/>
            <person name="Takami H."/>
        </authorList>
    </citation>
    <scope>NUCLEOTIDE SEQUENCE</scope>
    <source>
        <strain evidence="1">Expedition CK06-06</strain>
    </source>
</reference>
<evidence type="ECO:0000313" key="1">
    <source>
        <dbReference type="EMBL" id="GAH50630.1"/>
    </source>
</evidence>
<accession>X1H0K7</accession>
<feature type="non-terminal residue" evidence="1">
    <location>
        <position position="107"/>
    </location>
</feature>
<dbReference type="EMBL" id="BARU01015317">
    <property type="protein sequence ID" value="GAH50630.1"/>
    <property type="molecule type" value="Genomic_DNA"/>
</dbReference>
<protein>
    <submittedName>
        <fullName evidence="1">Uncharacterized protein</fullName>
    </submittedName>
</protein>
<feature type="non-terminal residue" evidence="1">
    <location>
        <position position="1"/>
    </location>
</feature>
<name>X1H0K7_9ZZZZ</name>
<gene>
    <name evidence="1" type="ORF">S03H2_26422</name>
</gene>
<dbReference type="AlphaFoldDB" id="X1H0K7"/>
<sequence length="107" mass="12672">DIFWLQKVMEKSEERKWLRDNRFKAFSKLSKELLSFRLHEGVLGYDNPFELCAITAESMLLIEDNKIKNKIDKFIVSLDEILHEKEASDEILEPKYNKIVIESRAIV</sequence>